<dbReference type="AlphaFoldDB" id="A0A9D3SR50"/>
<reference evidence="2 3" key="1">
    <citation type="submission" date="2021-06" db="EMBL/GenBank/DDBJ databases">
        <title>Chromosome-level genome assembly of the red-tail catfish (Hemibagrus wyckioides).</title>
        <authorList>
            <person name="Shao F."/>
        </authorList>
    </citation>
    <scope>NUCLEOTIDE SEQUENCE [LARGE SCALE GENOMIC DNA]</scope>
    <source>
        <strain evidence="2">EC202008001</strain>
        <tissue evidence="2">Blood</tissue>
    </source>
</reference>
<evidence type="ECO:0000256" key="1">
    <source>
        <dbReference type="SAM" id="Phobius"/>
    </source>
</evidence>
<evidence type="ECO:0000313" key="2">
    <source>
        <dbReference type="EMBL" id="KAG7332300.1"/>
    </source>
</evidence>
<proteinExistence type="predicted"/>
<feature type="transmembrane region" description="Helical" evidence="1">
    <location>
        <begin position="52"/>
        <end position="71"/>
    </location>
</feature>
<sequence>MWTPYFAAQCNNGGFVVNKLQSLLRFSALIEDFLTIVALWRRAAATVRLQERPVFCCLWSGFFLLLILVGLDKRRFHPGMASHSTRTHSEDFWI</sequence>
<keyword evidence="1" id="KW-0812">Transmembrane</keyword>
<organism evidence="2 3">
    <name type="scientific">Hemibagrus wyckioides</name>
    <dbReference type="NCBI Taxonomy" id="337641"/>
    <lineage>
        <taxon>Eukaryota</taxon>
        <taxon>Metazoa</taxon>
        <taxon>Chordata</taxon>
        <taxon>Craniata</taxon>
        <taxon>Vertebrata</taxon>
        <taxon>Euteleostomi</taxon>
        <taxon>Actinopterygii</taxon>
        <taxon>Neopterygii</taxon>
        <taxon>Teleostei</taxon>
        <taxon>Ostariophysi</taxon>
        <taxon>Siluriformes</taxon>
        <taxon>Bagridae</taxon>
        <taxon>Hemibagrus</taxon>
    </lineage>
</organism>
<dbReference type="Proteomes" id="UP000824219">
    <property type="component" value="Linkage Group LG05"/>
</dbReference>
<gene>
    <name evidence="2" type="ORF">KOW79_004134</name>
</gene>
<keyword evidence="1" id="KW-1133">Transmembrane helix</keyword>
<protein>
    <submittedName>
        <fullName evidence="2">Uncharacterized protein</fullName>
    </submittedName>
</protein>
<accession>A0A9D3SR50</accession>
<name>A0A9D3SR50_9TELE</name>
<dbReference type="EMBL" id="JAHKSW010000005">
    <property type="protein sequence ID" value="KAG7332300.1"/>
    <property type="molecule type" value="Genomic_DNA"/>
</dbReference>
<evidence type="ECO:0000313" key="3">
    <source>
        <dbReference type="Proteomes" id="UP000824219"/>
    </source>
</evidence>
<comment type="caution">
    <text evidence="2">The sequence shown here is derived from an EMBL/GenBank/DDBJ whole genome shotgun (WGS) entry which is preliminary data.</text>
</comment>
<keyword evidence="3" id="KW-1185">Reference proteome</keyword>
<keyword evidence="1" id="KW-0472">Membrane</keyword>